<organism evidence="4 5">
    <name type="scientific">Variovorax rhizosphaerae</name>
    <dbReference type="NCBI Taxonomy" id="1836200"/>
    <lineage>
        <taxon>Bacteria</taxon>
        <taxon>Pseudomonadati</taxon>
        <taxon>Pseudomonadota</taxon>
        <taxon>Betaproteobacteria</taxon>
        <taxon>Burkholderiales</taxon>
        <taxon>Comamonadaceae</taxon>
        <taxon>Variovorax</taxon>
    </lineage>
</organism>
<dbReference type="InterPro" id="IPR050595">
    <property type="entry name" value="Bact_response_regulator"/>
</dbReference>
<evidence type="ECO:0000313" key="4">
    <source>
        <dbReference type="EMBL" id="MEJ8852492.1"/>
    </source>
</evidence>
<dbReference type="Gene3D" id="3.40.50.2300">
    <property type="match status" value="1"/>
</dbReference>
<feature type="domain" description="Response regulatory" evidence="3">
    <location>
        <begin position="7"/>
        <end position="121"/>
    </location>
</feature>
<dbReference type="PANTHER" id="PTHR44591:SF25">
    <property type="entry name" value="CHEMOTAXIS TWO-COMPONENT RESPONSE REGULATOR"/>
    <property type="match status" value="1"/>
</dbReference>
<evidence type="ECO:0000259" key="3">
    <source>
        <dbReference type="PROSITE" id="PS50110"/>
    </source>
</evidence>
<dbReference type="Proteomes" id="UP001385892">
    <property type="component" value="Unassembled WGS sequence"/>
</dbReference>
<dbReference type="EMBL" id="JBBKZT010000043">
    <property type="protein sequence ID" value="MEJ8852492.1"/>
    <property type="molecule type" value="Genomic_DNA"/>
</dbReference>
<reference evidence="4 5" key="1">
    <citation type="submission" date="2024-03" db="EMBL/GenBank/DDBJ databases">
        <title>Novel species of the genus Variovorax.</title>
        <authorList>
            <person name="Liu Q."/>
            <person name="Xin Y.-H."/>
        </authorList>
    </citation>
    <scope>NUCLEOTIDE SEQUENCE [LARGE SCALE GENOMIC DNA]</scope>
    <source>
        <strain evidence="4 5">KACC 18900</strain>
    </source>
</reference>
<dbReference type="Pfam" id="PF00072">
    <property type="entry name" value="Response_reg"/>
    <property type="match status" value="1"/>
</dbReference>
<dbReference type="PROSITE" id="PS50110">
    <property type="entry name" value="RESPONSE_REGULATORY"/>
    <property type="match status" value="1"/>
</dbReference>
<keyword evidence="5" id="KW-1185">Reference proteome</keyword>
<dbReference type="PANTHER" id="PTHR44591">
    <property type="entry name" value="STRESS RESPONSE REGULATOR PROTEIN 1"/>
    <property type="match status" value="1"/>
</dbReference>
<dbReference type="SUPFAM" id="SSF52172">
    <property type="entry name" value="CheY-like"/>
    <property type="match status" value="1"/>
</dbReference>
<dbReference type="SMART" id="SM00448">
    <property type="entry name" value="REC"/>
    <property type="match status" value="1"/>
</dbReference>
<comment type="caution">
    <text evidence="2">Lacks conserved residue(s) required for the propagation of feature annotation.</text>
</comment>
<dbReference type="RefSeq" id="WP_340348438.1">
    <property type="nucleotide sequence ID" value="NZ_JBBKZT010000043.1"/>
</dbReference>
<evidence type="ECO:0000256" key="1">
    <source>
        <dbReference type="ARBA" id="ARBA00022553"/>
    </source>
</evidence>
<evidence type="ECO:0000313" key="5">
    <source>
        <dbReference type="Proteomes" id="UP001385892"/>
    </source>
</evidence>
<name>A0ABU8WY77_9BURK</name>
<evidence type="ECO:0000256" key="2">
    <source>
        <dbReference type="PROSITE-ProRule" id="PRU00169"/>
    </source>
</evidence>
<gene>
    <name evidence="4" type="ORF">WKW82_38140</name>
</gene>
<proteinExistence type="predicted"/>
<protein>
    <submittedName>
        <fullName evidence="4">Response regulator</fullName>
    </submittedName>
</protein>
<sequence>MLAPETLIAVVDDESAIRTMLARVLRLAQIRVAQFSSGELLMATLPAHLPACVIIGVHMPGMTGLEVLSRMRSADLQVPDVLITASDDVSLPRLASEAGATQLLRKPFSSAEFAGGNQVCDHGKRTLTRVVGTQGQPRNKTPCRLTAPQR</sequence>
<dbReference type="InterPro" id="IPR001789">
    <property type="entry name" value="Sig_transdc_resp-reg_receiver"/>
</dbReference>
<accession>A0ABU8WY77</accession>
<comment type="caution">
    <text evidence="4">The sequence shown here is derived from an EMBL/GenBank/DDBJ whole genome shotgun (WGS) entry which is preliminary data.</text>
</comment>
<keyword evidence="1" id="KW-0597">Phosphoprotein</keyword>
<dbReference type="InterPro" id="IPR011006">
    <property type="entry name" value="CheY-like_superfamily"/>
</dbReference>